<comment type="caution">
    <text evidence="1">The sequence shown here is derived from an EMBL/GenBank/DDBJ whole genome shotgun (WGS) entry which is preliminary data.</text>
</comment>
<dbReference type="EMBL" id="BGPR01000047">
    <property type="protein sequence ID" value="GBL86279.1"/>
    <property type="molecule type" value="Genomic_DNA"/>
</dbReference>
<keyword evidence="2" id="KW-1185">Reference proteome</keyword>
<accession>A0A4Y2B489</accession>
<proteinExistence type="predicted"/>
<reference evidence="1 2" key="1">
    <citation type="journal article" date="2019" name="Sci. Rep.">
        <title>Orb-weaving spider Araneus ventricosus genome elucidates the spidroin gene catalogue.</title>
        <authorList>
            <person name="Kono N."/>
            <person name="Nakamura H."/>
            <person name="Ohtoshi R."/>
            <person name="Moran D.A.P."/>
            <person name="Shinohara A."/>
            <person name="Yoshida Y."/>
            <person name="Fujiwara M."/>
            <person name="Mori M."/>
            <person name="Tomita M."/>
            <person name="Arakawa K."/>
        </authorList>
    </citation>
    <scope>NUCLEOTIDE SEQUENCE [LARGE SCALE GENOMIC DNA]</scope>
</reference>
<gene>
    <name evidence="1" type="ORF">AVEN_132003_1</name>
</gene>
<protein>
    <submittedName>
        <fullName evidence="1">Uncharacterized protein</fullName>
    </submittedName>
</protein>
<organism evidence="1 2">
    <name type="scientific">Araneus ventricosus</name>
    <name type="common">Orbweaver spider</name>
    <name type="synonym">Epeira ventricosa</name>
    <dbReference type="NCBI Taxonomy" id="182803"/>
    <lineage>
        <taxon>Eukaryota</taxon>
        <taxon>Metazoa</taxon>
        <taxon>Ecdysozoa</taxon>
        <taxon>Arthropoda</taxon>
        <taxon>Chelicerata</taxon>
        <taxon>Arachnida</taxon>
        <taxon>Araneae</taxon>
        <taxon>Araneomorphae</taxon>
        <taxon>Entelegynae</taxon>
        <taxon>Araneoidea</taxon>
        <taxon>Araneidae</taxon>
        <taxon>Araneus</taxon>
    </lineage>
</organism>
<evidence type="ECO:0000313" key="1">
    <source>
        <dbReference type="EMBL" id="GBL86279.1"/>
    </source>
</evidence>
<evidence type="ECO:0000313" key="2">
    <source>
        <dbReference type="Proteomes" id="UP000499080"/>
    </source>
</evidence>
<name>A0A4Y2B489_ARAVE</name>
<dbReference type="Proteomes" id="UP000499080">
    <property type="component" value="Unassembled WGS sequence"/>
</dbReference>
<dbReference type="OrthoDB" id="411823at2759"/>
<dbReference type="AlphaFoldDB" id="A0A4Y2B489"/>
<sequence length="82" mass="9489">MFVKEWDNGETGRSVYVLPKVKTTSTPWQRPEIMLITVHGPFSTTYLKRFNNRNSDSIPVVMETWETPYTMPQAACLQPHTT</sequence>